<dbReference type="EMBL" id="BMDZ01000059">
    <property type="protein sequence ID" value="GGB54694.1"/>
    <property type="molecule type" value="Genomic_DNA"/>
</dbReference>
<reference evidence="2" key="1">
    <citation type="journal article" date="2019" name="Int. J. Syst. Evol. Microbiol.">
        <title>The Global Catalogue of Microorganisms (GCM) 10K type strain sequencing project: providing services to taxonomists for standard genome sequencing and annotation.</title>
        <authorList>
            <consortium name="The Broad Institute Genomics Platform"/>
            <consortium name="The Broad Institute Genome Sequencing Center for Infectious Disease"/>
            <person name="Wu L."/>
            <person name="Ma J."/>
        </authorList>
    </citation>
    <scope>NUCLEOTIDE SEQUENCE [LARGE SCALE GENOMIC DNA]</scope>
    <source>
        <strain evidence="2">CGMCC 1.10188</strain>
    </source>
</reference>
<gene>
    <name evidence="1" type="ORF">GCM10011505_39590</name>
</gene>
<keyword evidence="2" id="KW-1185">Reference proteome</keyword>
<dbReference type="RefSeq" id="WP_188581110.1">
    <property type="nucleotide sequence ID" value="NZ_BMDZ01000059.1"/>
</dbReference>
<evidence type="ECO:0000313" key="1">
    <source>
        <dbReference type="EMBL" id="GGB54694.1"/>
    </source>
</evidence>
<evidence type="ECO:0000313" key="2">
    <source>
        <dbReference type="Proteomes" id="UP000603352"/>
    </source>
</evidence>
<name>A0ABQ1IXP3_9PROT</name>
<evidence type="ECO:0008006" key="3">
    <source>
        <dbReference type="Google" id="ProtNLM"/>
    </source>
</evidence>
<sequence length="147" mass="16232">MANPTQAVMPPDFADAHERHWQDARSLSSAGRLPNADHLYGFSAECGLKALMVCFGMTMGTDGPVDRKDREHIDRLFQRYESYRSNSRHPSAAAYTITSTTAFDDWHASQRYANGTGFAQSRVDAHAQAAGAIRTLVRSARQDGLLT</sequence>
<dbReference type="Proteomes" id="UP000603352">
    <property type="component" value="Unassembled WGS sequence"/>
</dbReference>
<accession>A0ABQ1IXP3</accession>
<protein>
    <recommendedName>
        <fullName evidence="3">SAM-dependent methyltransferase</fullName>
    </recommendedName>
</protein>
<comment type="caution">
    <text evidence="1">The sequence shown here is derived from an EMBL/GenBank/DDBJ whole genome shotgun (WGS) entry which is preliminary data.</text>
</comment>
<organism evidence="1 2">
    <name type="scientific">Tistrella bauzanensis</name>
    <dbReference type="NCBI Taxonomy" id="657419"/>
    <lineage>
        <taxon>Bacteria</taxon>
        <taxon>Pseudomonadati</taxon>
        <taxon>Pseudomonadota</taxon>
        <taxon>Alphaproteobacteria</taxon>
        <taxon>Geminicoccales</taxon>
        <taxon>Geminicoccaceae</taxon>
        <taxon>Tistrella</taxon>
    </lineage>
</organism>
<proteinExistence type="predicted"/>